<feature type="chain" id="PRO_5003072018" evidence="1">
    <location>
        <begin position="22"/>
        <end position="115"/>
    </location>
</feature>
<evidence type="ECO:0000313" key="3">
    <source>
        <dbReference type="Proteomes" id="UP000006911"/>
    </source>
</evidence>
<accession>D5G9R7</accession>
<keyword evidence="1" id="KW-0732">Signal</keyword>
<gene>
    <name evidence="2" type="ORF">GSTUM_00005041001</name>
</gene>
<dbReference type="EMBL" id="FN430064">
    <property type="protein sequence ID" value="CAZ81260.1"/>
    <property type="molecule type" value="Genomic_DNA"/>
</dbReference>
<evidence type="ECO:0000313" key="2">
    <source>
        <dbReference type="EMBL" id="CAZ81260.1"/>
    </source>
</evidence>
<protein>
    <submittedName>
        <fullName evidence="2">(Perigord truffle) hypothetical protein</fullName>
    </submittedName>
</protein>
<organism evidence="2 3">
    <name type="scientific">Tuber melanosporum (strain Mel28)</name>
    <name type="common">Perigord black truffle</name>
    <dbReference type="NCBI Taxonomy" id="656061"/>
    <lineage>
        <taxon>Eukaryota</taxon>
        <taxon>Fungi</taxon>
        <taxon>Dikarya</taxon>
        <taxon>Ascomycota</taxon>
        <taxon>Pezizomycotina</taxon>
        <taxon>Pezizomycetes</taxon>
        <taxon>Pezizales</taxon>
        <taxon>Tuberaceae</taxon>
        <taxon>Tuber</taxon>
    </lineage>
</organism>
<sequence>MFWLGPGILLLVNYSISVLHSTKVSPRARYDARVLVPLLCDCSVGIGDLGVTPCSIVLVPREMSWYETGIISRVSPTNCPVTFGIRTLCALVVLHHWEEWKEEERSSVLNYYYYY</sequence>
<name>D5G9R7_TUBMM</name>
<dbReference type="RefSeq" id="XP_002837069.1">
    <property type="nucleotide sequence ID" value="XM_002837023.1"/>
</dbReference>
<dbReference type="HOGENOM" id="CLU_2110718_0_0_1"/>
<feature type="signal peptide" evidence="1">
    <location>
        <begin position="1"/>
        <end position="21"/>
    </location>
</feature>
<proteinExistence type="predicted"/>
<dbReference type="Proteomes" id="UP000006911">
    <property type="component" value="Unassembled WGS sequence"/>
</dbReference>
<evidence type="ECO:0000256" key="1">
    <source>
        <dbReference type="SAM" id="SignalP"/>
    </source>
</evidence>
<dbReference type="GeneID" id="9187255"/>
<dbReference type="AlphaFoldDB" id="D5G9R7"/>
<dbReference type="InParanoid" id="D5G9R7"/>
<dbReference type="KEGG" id="tml:GSTUM_00005041001"/>
<keyword evidence="3" id="KW-1185">Reference proteome</keyword>
<reference evidence="2 3" key="1">
    <citation type="journal article" date="2010" name="Nature">
        <title>Perigord black truffle genome uncovers evolutionary origins and mechanisms of symbiosis.</title>
        <authorList>
            <person name="Martin F."/>
            <person name="Kohler A."/>
            <person name="Murat C."/>
            <person name="Balestrini R."/>
            <person name="Coutinho P.M."/>
            <person name="Jaillon O."/>
            <person name="Montanini B."/>
            <person name="Morin E."/>
            <person name="Noel B."/>
            <person name="Percudani R."/>
            <person name="Porcel B."/>
            <person name="Rubini A."/>
            <person name="Amicucci A."/>
            <person name="Amselem J."/>
            <person name="Anthouard V."/>
            <person name="Arcioni S."/>
            <person name="Artiguenave F."/>
            <person name="Aury J.M."/>
            <person name="Ballario P."/>
            <person name="Bolchi A."/>
            <person name="Brenna A."/>
            <person name="Brun A."/>
            <person name="Buee M."/>
            <person name="Cantarel B."/>
            <person name="Chevalier G."/>
            <person name="Couloux A."/>
            <person name="Da Silva C."/>
            <person name="Denoeud F."/>
            <person name="Duplessis S."/>
            <person name="Ghignone S."/>
            <person name="Hilselberger B."/>
            <person name="Iotti M."/>
            <person name="Marcais B."/>
            <person name="Mello A."/>
            <person name="Miranda M."/>
            <person name="Pacioni G."/>
            <person name="Quesneville H."/>
            <person name="Riccioni C."/>
            <person name="Ruotolo R."/>
            <person name="Splivallo R."/>
            <person name="Stocchi V."/>
            <person name="Tisserant E."/>
            <person name="Viscomi A.R."/>
            <person name="Zambonelli A."/>
            <person name="Zampieri E."/>
            <person name="Henrissat B."/>
            <person name="Lebrun M.H."/>
            <person name="Paolocci F."/>
            <person name="Bonfante P."/>
            <person name="Ottonello S."/>
            <person name="Wincker P."/>
        </authorList>
    </citation>
    <scope>NUCLEOTIDE SEQUENCE [LARGE SCALE GENOMIC DNA]</scope>
    <source>
        <strain evidence="2 3">Mel28</strain>
    </source>
</reference>